<feature type="compositionally biased region" description="Low complexity" evidence="5">
    <location>
        <begin position="159"/>
        <end position="173"/>
    </location>
</feature>
<keyword evidence="6" id="KW-0472">Membrane</keyword>
<dbReference type="CDD" id="cd00047">
    <property type="entry name" value="PTPc"/>
    <property type="match status" value="2"/>
</dbReference>
<dbReference type="FunFam" id="3.90.190.10:FF:000102">
    <property type="entry name" value="Receptor-type tyrosine-protein phosphatase"/>
    <property type="match status" value="1"/>
</dbReference>
<feature type="non-terminal residue" evidence="10">
    <location>
        <position position="1022"/>
    </location>
</feature>
<dbReference type="Proteomes" id="UP001519460">
    <property type="component" value="Unassembled WGS sequence"/>
</dbReference>
<dbReference type="InterPro" id="IPR000242">
    <property type="entry name" value="PTP_cat"/>
</dbReference>
<evidence type="ECO:0000256" key="6">
    <source>
        <dbReference type="SAM" id="Phobius"/>
    </source>
</evidence>
<keyword evidence="7" id="KW-0732">Signal</keyword>
<dbReference type="AlphaFoldDB" id="A0ABD0J588"/>
<dbReference type="PANTHER" id="PTHR19134:SF561">
    <property type="entry name" value="PROTEIN TYROSINE PHOSPHATASE 36E, ISOFORM A"/>
    <property type="match status" value="1"/>
</dbReference>
<evidence type="ECO:0000259" key="8">
    <source>
        <dbReference type="PROSITE" id="PS50055"/>
    </source>
</evidence>
<protein>
    <recommendedName>
        <fullName evidence="1">protein-tyrosine-phosphatase</fullName>
        <ecNumber evidence="1">3.1.3.48</ecNumber>
    </recommendedName>
</protein>
<reference evidence="10 11" key="1">
    <citation type="journal article" date="2023" name="Sci. Data">
        <title>Genome assembly of the Korean intertidal mud-creeper Batillaria attramentaria.</title>
        <authorList>
            <person name="Patra A.K."/>
            <person name="Ho P.T."/>
            <person name="Jun S."/>
            <person name="Lee S.J."/>
            <person name="Kim Y."/>
            <person name="Won Y.J."/>
        </authorList>
    </citation>
    <scope>NUCLEOTIDE SEQUENCE [LARGE SCALE GENOMIC DNA]</scope>
    <source>
        <strain evidence="10">Wonlab-2016</strain>
    </source>
</reference>
<dbReference type="PRINTS" id="PR00700">
    <property type="entry name" value="PRTYPHPHTASE"/>
</dbReference>
<evidence type="ECO:0000256" key="3">
    <source>
        <dbReference type="ARBA" id="ARBA00022912"/>
    </source>
</evidence>
<evidence type="ECO:0000259" key="9">
    <source>
        <dbReference type="PROSITE" id="PS50056"/>
    </source>
</evidence>
<dbReference type="InterPro" id="IPR000387">
    <property type="entry name" value="Tyr_Pase_dom"/>
</dbReference>
<dbReference type="SUPFAM" id="SSF52799">
    <property type="entry name" value="(Phosphotyrosine protein) phosphatases II"/>
    <property type="match status" value="2"/>
</dbReference>
<feature type="region of interest" description="Disordered" evidence="5">
    <location>
        <begin position="272"/>
        <end position="303"/>
    </location>
</feature>
<organism evidence="10 11">
    <name type="scientific">Batillaria attramentaria</name>
    <dbReference type="NCBI Taxonomy" id="370345"/>
    <lineage>
        <taxon>Eukaryota</taxon>
        <taxon>Metazoa</taxon>
        <taxon>Spiralia</taxon>
        <taxon>Lophotrochozoa</taxon>
        <taxon>Mollusca</taxon>
        <taxon>Gastropoda</taxon>
        <taxon>Caenogastropoda</taxon>
        <taxon>Sorbeoconcha</taxon>
        <taxon>Cerithioidea</taxon>
        <taxon>Batillariidae</taxon>
        <taxon>Batillaria</taxon>
    </lineage>
</organism>
<feature type="non-terminal residue" evidence="10">
    <location>
        <position position="1"/>
    </location>
</feature>
<comment type="caution">
    <text evidence="10">The sequence shown here is derived from an EMBL/GenBank/DDBJ whole genome shotgun (WGS) entry which is preliminary data.</text>
</comment>
<keyword evidence="2" id="KW-0378">Hydrolase</keyword>
<feature type="region of interest" description="Disordered" evidence="5">
    <location>
        <begin position="326"/>
        <end position="349"/>
    </location>
</feature>
<feature type="compositionally biased region" description="Basic and acidic residues" evidence="5">
    <location>
        <begin position="331"/>
        <end position="340"/>
    </location>
</feature>
<dbReference type="Gene3D" id="3.90.190.10">
    <property type="entry name" value="Protein tyrosine phosphatase superfamily"/>
    <property type="match status" value="2"/>
</dbReference>
<feature type="compositionally biased region" description="Polar residues" evidence="5">
    <location>
        <begin position="400"/>
        <end position="421"/>
    </location>
</feature>
<dbReference type="EC" id="3.1.3.48" evidence="1"/>
<feature type="domain" description="Tyrosine-protein phosphatase" evidence="8">
    <location>
        <begin position="755"/>
        <end position="1016"/>
    </location>
</feature>
<dbReference type="InterPro" id="IPR016130">
    <property type="entry name" value="Tyr_Pase_AS"/>
</dbReference>
<feature type="signal peptide" evidence="7">
    <location>
        <begin position="1"/>
        <end position="17"/>
    </location>
</feature>
<comment type="catalytic activity">
    <reaction evidence="4">
        <text>O-phospho-L-tyrosyl-[protein] + H2O = L-tyrosyl-[protein] + phosphate</text>
        <dbReference type="Rhea" id="RHEA:10684"/>
        <dbReference type="Rhea" id="RHEA-COMP:10136"/>
        <dbReference type="Rhea" id="RHEA-COMP:20101"/>
        <dbReference type="ChEBI" id="CHEBI:15377"/>
        <dbReference type="ChEBI" id="CHEBI:43474"/>
        <dbReference type="ChEBI" id="CHEBI:46858"/>
        <dbReference type="ChEBI" id="CHEBI:61978"/>
        <dbReference type="EC" id="3.1.3.48"/>
    </reaction>
</comment>
<dbReference type="SMART" id="SM00404">
    <property type="entry name" value="PTPc_motif"/>
    <property type="match status" value="2"/>
</dbReference>
<evidence type="ECO:0000256" key="4">
    <source>
        <dbReference type="ARBA" id="ARBA00051722"/>
    </source>
</evidence>
<dbReference type="GO" id="GO:0004725">
    <property type="term" value="F:protein tyrosine phosphatase activity"/>
    <property type="evidence" value="ECO:0007669"/>
    <property type="project" value="UniProtKB-EC"/>
</dbReference>
<feature type="domain" description="Tyrosine-protein phosphatase" evidence="8">
    <location>
        <begin position="502"/>
        <end position="732"/>
    </location>
</feature>
<feature type="region of interest" description="Disordered" evidence="5">
    <location>
        <begin position="124"/>
        <end position="181"/>
    </location>
</feature>
<evidence type="ECO:0000256" key="2">
    <source>
        <dbReference type="ARBA" id="ARBA00022801"/>
    </source>
</evidence>
<dbReference type="InterPro" id="IPR029021">
    <property type="entry name" value="Prot-tyrosine_phosphatase-like"/>
</dbReference>
<name>A0ABD0J588_9CAEN</name>
<feature type="region of interest" description="Disordered" evidence="5">
    <location>
        <begin position="374"/>
        <end position="456"/>
    </location>
</feature>
<dbReference type="InterPro" id="IPR003595">
    <property type="entry name" value="Tyr_Pase_cat"/>
</dbReference>
<evidence type="ECO:0000256" key="7">
    <source>
        <dbReference type="SAM" id="SignalP"/>
    </source>
</evidence>
<proteinExistence type="predicted"/>
<feature type="transmembrane region" description="Helical" evidence="6">
    <location>
        <begin position="240"/>
        <end position="263"/>
    </location>
</feature>
<keyword evidence="11" id="KW-1185">Reference proteome</keyword>
<evidence type="ECO:0000313" key="11">
    <source>
        <dbReference type="Proteomes" id="UP001519460"/>
    </source>
</evidence>
<evidence type="ECO:0000313" key="10">
    <source>
        <dbReference type="EMBL" id="KAK7461588.1"/>
    </source>
</evidence>
<dbReference type="EMBL" id="JACVVK020000634">
    <property type="protein sequence ID" value="KAK7461588.1"/>
    <property type="molecule type" value="Genomic_DNA"/>
</dbReference>
<dbReference type="SMART" id="SM00194">
    <property type="entry name" value="PTPc"/>
    <property type="match status" value="2"/>
</dbReference>
<dbReference type="Pfam" id="PF00102">
    <property type="entry name" value="Y_phosphatase"/>
    <property type="match status" value="2"/>
</dbReference>
<dbReference type="PANTHER" id="PTHR19134">
    <property type="entry name" value="RECEPTOR-TYPE TYROSINE-PROTEIN PHOSPHATASE"/>
    <property type="match status" value="1"/>
</dbReference>
<gene>
    <name evidence="10" type="ORF">BaRGS_00038673</name>
</gene>
<evidence type="ECO:0000256" key="1">
    <source>
        <dbReference type="ARBA" id="ARBA00013064"/>
    </source>
</evidence>
<keyword evidence="6" id="KW-1133">Transmembrane helix</keyword>
<dbReference type="PROSITE" id="PS50056">
    <property type="entry name" value="TYR_PHOSPHATASE_2"/>
    <property type="match status" value="2"/>
</dbReference>
<feature type="domain" description="Tyrosine specific protein phosphatases" evidence="9">
    <location>
        <begin position="932"/>
        <end position="1007"/>
    </location>
</feature>
<dbReference type="PROSITE" id="PS00383">
    <property type="entry name" value="TYR_PHOSPHATASE_1"/>
    <property type="match status" value="1"/>
</dbReference>
<dbReference type="PROSITE" id="PS50055">
    <property type="entry name" value="TYR_PHOSPHATASE_PTP"/>
    <property type="match status" value="2"/>
</dbReference>
<keyword evidence="6" id="KW-0812">Transmembrane</keyword>
<feature type="domain" description="Tyrosine specific protein phosphatases" evidence="9">
    <location>
        <begin position="650"/>
        <end position="723"/>
    </location>
</feature>
<feature type="chain" id="PRO_5044781475" description="protein-tyrosine-phosphatase" evidence="7">
    <location>
        <begin position="18"/>
        <end position="1022"/>
    </location>
</feature>
<keyword evidence="3" id="KW-0904">Protein phosphatase</keyword>
<sequence length="1022" mass="111775">NVTLVITVWNLVKRVVTVVMVMSVTTTTDTVHGDVGTIMMEIAVTVSSIIPAKGRHSLNQTISPSNANLFHVCRKVGVVHIDNTSTFKADSGAPRLALYRKDKQDAVHPSFKGMTRLAGNIKRAGIPRSPVPDRQVPQDDTASNPDRGNYAGAVSGRQTMSFSSSSSTDSSTSGVIATPERTTGWPHSSIRVCVSECQGQVLANPLSPAGIKYCLCPACLISRVDLTAVQSSSSGADGGAIAGGVVAAVVVIVAAALGAVFFIRRRRFLAKDRDSNDTSSPQHSDAIASAEYSNVTGDGDKKGNGDFSQPIGLCLDISNKPKAHVKPLARAGHDGQETHSDTGPVYSNTSAITNADTTDITADADNAGPTVVRMQATPAKPAGDRPAKSRSKPSRAPKPTSASGAGQIYENVSVTRCSSPDKTTEAKAAEAAPRKSGGGRMKKSPSDLESQDVDNDDVYNSEDLYASYKTVGATQQLDAFQHYLITCLGSGQLAAQFQARVITLYNLSAGKDKHDHNRVILQKPGEDSSDYINATYIKGCQSDKQYIATQGPRVNTIDDLWWMVWQERITQIVMLANLKEDGKDKCEEYWPASGKSQTYGHVTVRGLEEQQRADFVIRSFVLKATGNSVERQVTQYHYMAWPDHGVPLAASLVDYWRYVKGRTTSTVPLLVHCSAGVGRTGTFIALDTASEKESRGDDVNVEKIVTELREQRALMVQSEAQYKFLHEVILEAHTSRDTRVSVGQFDVTFPDTIQVNRDNKRIDKEFQFSGKPSTTMATENLDKNRNMDALPDDGDLAYLSVYVRGRTQYINAVYLPSFHHRHGFILTQMPIPNNTLIDFWRLVDGCHVTKIVSLGSEEETETVKNYCQFWPHATGEVLNTGPYSIITNGSTRLGAFLNTYRLTVKRKTDGESRNVEVYHYRNWEHEVPSDTSSLLQLVDTVKSDNPNDVAKPIIIQCIDGVAKSGLFAVLCDVISRVTHDDEVDVYLNAREVQRIRPQAVATQTQYRYLYKAAQDYIGNLGV</sequence>
<accession>A0ABD0J588</accession>
<evidence type="ECO:0000256" key="5">
    <source>
        <dbReference type="SAM" id="MobiDB-lite"/>
    </source>
</evidence>
<dbReference type="InterPro" id="IPR050348">
    <property type="entry name" value="Protein-Tyr_Phosphatase"/>
</dbReference>